<sequence length="304" mass="31699">MKTTAVATALFAAAAVAHPFRRANIAPRAIVTKTDWVVETVYVTQFIDASTTYMVTPGQAAATPAPTPKGQFYEPPHSDDEPEPKLEPEPEAEPATSEAVAAPSPPPPAPTQTPEYVPPPPPPPVSKAPEPKVSTPPPPPPPAPAPEPEHETPSPPHVSRVPAPYVKPAPPPPPPAKPAPAPAKPAPAPAPEPGYGGGDASVTSGKITYYTVGLGACGFDDSGKDQTENIVAISKDKMGYQSNGNPLCGKKVTIHANGKTAKATVRDKCMGCAAENIDVSEKVFKELFGSLDRGRVDVQWSFDN</sequence>
<keyword evidence="1 3" id="KW-0732">Signal</keyword>
<dbReference type="AlphaFoldDB" id="A0A0F8A1J8"/>
<keyword evidence="5" id="KW-1185">Reference proteome</keyword>
<evidence type="ECO:0000313" key="5">
    <source>
        <dbReference type="Proteomes" id="UP000054481"/>
    </source>
</evidence>
<feature type="chain" id="PRO_5002526369" description="RlpA-like protein double-psi beta-barrel domain-containing protein" evidence="3">
    <location>
        <begin position="18"/>
        <end position="304"/>
    </location>
</feature>
<name>A0A0F8A1J8_9HYPO</name>
<dbReference type="InterPro" id="IPR036908">
    <property type="entry name" value="RlpA-like_sf"/>
</dbReference>
<evidence type="ECO:0000256" key="1">
    <source>
        <dbReference type="ARBA" id="ARBA00022729"/>
    </source>
</evidence>
<organism evidence="4 5">
    <name type="scientific">Hirsutella minnesotensis 3608</name>
    <dbReference type="NCBI Taxonomy" id="1043627"/>
    <lineage>
        <taxon>Eukaryota</taxon>
        <taxon>Fungi</taxon>
        <taxon>Dikarya</taxon>
        <taxon>Ascomycota</taxon>
        <taxon>Pezizomycotina</taxon>
        <taxon>Sordariomycetes</taxon>
        <taxon>Hypocreomycetidae</taxon>
        <taxon>Hypocreales</taxon>
        <taxon>Ophiocordycipitaceae</taxon>
        <taxon>Hirsutella</taxon>
    </lineage>
</organism>
<feature type="compositionally biased region" description="Low complexity" evidence="2">
    <location>
        <begin position="93"/>
        <end position="102"/>
    </location>
</feature>
<dbReference type="Gene3D" id="2.40.40.10">
    <property type="entry name" value="RlpA-like domain"/>
    <property type="match status" value="1"/>
</dbReference>
<evidence type="ECO:0008006" key="6">
    <source>
        <dbReference type="Google" id="ProtNLM"/>
    </source>
</evidence>
<feature type="compositionally biased region" description="Pro residues" evidence="2">
    <location>
        <begin position="165"/>
        <end position="192"/>
    </location>
</feature>
<accession>A0A0F8A1J8</accession>
<proteinExistence type="predicted"/>
<evidence type="ECO:0000313" key="4">
    <source>
        <dbReference type="EMBL" id="KJZ76272.1"/>
    </source>
</evidence>
<feature type="region of interest" description="Disordered" evidence="2">
    <location>
        <begin position="59"/>
        <end position="199"/>
    </location>
</feature>
<reference evidence="4 5" key="1">
    <citation type="journal article" date="2014" name="Genome Biol. Evol.">
        <title>Comparative genomics and transcriptomics analyses reveal divergent lifestyle features of nematode endoparasitic fungus Hirsutella minnesotensis.</title>
        <authorList>
            <person name="Lai Y."/>
            <person name="Liu K."/>
            <person name="Zhang X."/>
            <person name="Zhang X."/>
            <person name="Li K."/>
            <person name="Wang N."/>
            <person name="Shu C."/>
            <person name="Wu Y."/>
            <person name="Wang C."/>
            <person name="Bushley K.E."/>
            <person name="Xiang M."/>
            <person name="Liu X."/>
        </authorList>
    </citation>
    <scope>NUCLEOTIDE SEQUENCE [LARGE SCALE GENOMIC DNA]</scope>
    <source>
        <strain evidence="4 5">3608</strain>
    </source>
</reference>
<feature type="signal peptide" evidence="3">
    <location>
        <begin position="1"/>
        <end position="17"/>
    </location>
</feature>
<gene>
    <name evidence="4" type="ORF">HIM_04354</name>
</gene>
<dbReference type="PANTHER" id="PTHR31836">
    <property type="match status" value="1"/>
</dbReference>
<evidence type="ECO:0000256" key="3">
    <source>
        <dbReference type="SAM" id="SignalP"/>
    </source>
</evidence>
<evidence type="ECO:0000256" key="2">
    <source>
        <dbReference type="SAM" id="MobiDB-lite"/>
    </source>
</evidence>
<feature type="compositionally biased region" description="Pro residues" evidence="2">
    <location>
        <begin position="103"/>
        <end position="126"/>
    </location>
</feature>
<dbReference type="Proteomes" id="UP000054481">
    <property type="component" value="Unassembled WGS sequence"/>
</dbReference>
<dbReference type="SUPFAM" id="SSF50685">
    <property type="entry name" value="Barwin-like endoglucanases"/>
    <property type="match status" value="1"/>
</dbReference>
<dbReference type="EMBL" id="KQ030512">
    <property type="protein sequence ID" value="KJZ76272.1"/>
    <property type="molecule type" value="Genomic_DNA"/>
</dbReference>
<protein>
    <recommendedName>
        <fullName evidence="6">RlpA-like protein double-psi beta-barrel domain-containing protein</fullName>
    </recommendedName>
</protein>
<dbReference type="InterPro" id="IPR051477">
    <property type="entry name" value="Expansin_CellWall"/>
</dbReference>
<dbReference type="OrthoDB" id="623670at2759"/>
<feature type="compositionally biased region" description="Basic and acidic residues" evidence="2">
    <location>
        <begin position="76"/>
        <end position="88"/>
    </location>
</feature>
<dbReference type="PANTHER" id="PTHR31836:SF28">
    <property type="entry name" value="SRCR DOMAIN-CONTAINING PROTEIN-RELATED"/>
    <property type="match status" value="1"/>
</dbReference>
<dbReference type="CDD" id="cd22191">
    <property type="entry name" value="DPBB_RlpA_EXP_N-like"/>
    <property type="match status" value="1"/>
</dbReference>
<feature type="compositionally biased region" description="Pro residues" evidence="2">
    <location>
        <begin position="134"/>
        <end position="146"/>
    </location>
</feature>